<feature type="binding site" evidence="2">
    <location>
        <position position="25"/>
    </location>
    <ligand>
        <name>Mg(2+)</name>
        <dbReference type="ChEBI" id="CHEBI:18420"/>
    </ligand>
</feature>
<feature type="binding site" evidence="2">
    <location>
        <begin position="199"/>
        <end position="201"/>
    </location>
    <ligand>
        <name>substrate</name>
    </ligand>
</feature>
<feature type="binding site" evidence="2">
    <location>
        <position position="76"/>
    </location>
    <ligand>
        <name>substrate</name>
    </ligand>
</feature>
<dbReference type="NCBIfam" id="TIGR00055">
    <property type="entry name" value="uppS"/>
    <property type="match status" value="1"/>
</dbReference>
<dbReference type="Pfam" id="PF01255">
    <property type="entry name" value="Prenyltransf"/>
    <property type="match status" value="1"/>
</dbReference>
<evidence type="ECO:0000256" key="2">
    <source>
        <dbReference type="HAMAP-Rule" id="MF_01139"/>
    </source>
</evidence>
<proteinExistence type="inferred from homology"/>
<sequence>MEPEKLRQTGLDPNRIPVHIAVIMDGNGRWAKKRFMPRVAGHRAGLESVRAAVKTCDQLGVRYLTLYAFSTENWSRPKDEVSALMGLLVEFLRKEVAELNEKNVRLRAIGRVDGLPVQAREELQRSIEQLNDNSGLTLCLALNYGGRSEIVNAVREAVRSGISWESVDESVISSYLYTGSRFADIPDPELIIRTSGEIRVSNFLLWQGAYSEFLPVDKFWPDFRYDDMVDAIRSYQERDRRFGGLSK</sequence>
<feature type="binding site" evidence="2">
    <location>
        <position position="212"/>
    </location>
    <ligand>
        <name>Mg(2+)</name>
        <dbReference type="ChEBI" id="CHEBI:18420"/>
    </ligand>
</feature>
<dbReference type="EC" id="2.5.1.-" evidence="2"/>
<comment type="caution">
    <text evidence="3">The sequence shown here is derived from an EMBL/GenBank/DDBJ whole genome shotgun (WGS) entry which is preliminary data.</text>
</comment>
<feature type="binding site" evidence="2">
    <location>
        <position position="30"/>
    </location>
    <ligand>
        <name>substrate</name>
    </ligand>
</feature>
<protein>
    <recommendedName>
        <fullName evidence="2">Isoprenyl transferase</fullName>
        <ecNumber evidence="2">2.5.1.-</ecNumber>
    </recommendedName>
</protein>
<dbReference type="InterPro" id="IPR018520">
    <property type="entry name" value="UPP_synth-like_CS"/>
</dbReference>
<feature type="binding site" evidence="2">
    <location>
        <position position="74"/>
    </location>
    <ligand>
        <name>substrate</name>
    </ligand>
</feature>
<keyword evidence="2" id="KW-0460">Magnesium</keyword>
<dbReference type="GO" id="GO:0016094">
    <property type="term" value="P:polyprenol biosynthetic process"/>
    <property type="evidence" value="ECO:0007669"/>
    <property type="project" value="TreeGrafter"/>
</dbReference>
<evidence type="ECO:0000313" key="3">
    <source>
        <dbReference type="EMBL" id="PKK90526.1"/>
    </source>
</evidence>
<comment type="subunit">
    <text evidence="2">Homodimer.</text>
</comment>
<dbReference type="EMBL" id="PGXC01000005">
    <property type="protein sequence ID" value="PKK90526.1"/>
    <property type="molecule type" value="Genomic_DNA"/>
</dbReference>
<keyword evidence="1 2" id="KW-0808">Transferase</keyword>
<dbReference type="GO" id="GO:0030145">
    <property type="term" value="F:manganese ion binding"/>
    <property type="evidence" value="ECO:0007669"/>
    <property type="project" value="TreeGrafter"/>
</dbReference>
<evidence type="ECO:0000256" key="1">
    <source>
        <dbReference type="ARBA" id="ARBA00022679"/>
    </source>
</evidence>
<dbReference type="GO" id="GO:0008834">
    <property type="term" value="F:ditrans,polycis-undecaprenyl-diphosphate synthase [(2E,6E)-farnesyl-diphosphate specific] activity"/>
    <property type="evidence" value="ECO:0007669"/>
    <property type="project" value="TreeGrafter"/>
</dbReference>
<dbReference type="InterPro" id="IPR001441">
    <property type="entry name" value="UPP_synth-like"/>
</dbReference>
<dbReference type="FunFam" id="3.40.1180.10:FF:000001">
    <property type="entry name" value="(2E,6E)-farnesyl-diphosphate-specific ditrans,polycis-undecaprenyl-diphosphate synthase"/>
    <property type="match status" value="1"/>
</dbReference>
<comment type="function">
    <text evidence="2">Catalyzes the condensation of isopentenyl diphosphate (IPP) with allylic pyrophosphates generating different type of terpenoids.</text>
</comment>
<dbReference type="PROSITE" id="PS01066">
    <property type="entry name" value="UPP_SYNTHASE"/>
    <property type="match status" value="1"/>
</dbReference>
<reference evidence="3 4" key="1">
    <citation type="journal article" date="2017" name="ISME J.">
        <title>Potential for microbial H2 and metal transformations associated with novel bacteria and archaea in deep terrestrial subsurface sediments.</title>
        <authorList>
            <person name="Hernsdorf A.W."/>
            <person name="Amano Y."/>
            <person name="Miyakawa K."/>
            <person name="Ise K."/>
            <person name="Suzuki Y."/>
            <person name="Anantharaman K."/>
            <person name="Probst A."/>
            <person name="Burstein D."/>
            <person name="Thomas B.C."/>
            <person name="Banfield J.F."/>
        </authorList>
    </citation>
    <scope>NUCLEOTIDE SEQUENCE [LARGE SCALE GENOMIC DNA]</scope>
    <source>
        <strain evidence="3">HGW-Wallbacteria-1</strain>
    </source>
</reference>
<dbReference type="CDD" id="cd00475">
    <property type="entry name" value="Cis_IPPS"/>
    <property type="match status" value="1"/>
</dbReference>
<dbReference type="PANTHER" id="PTHR10291:SF0">
    <property type="entry name" value="DEHYDRODOLICHYL DIPHOSPHATE SYNTHASE 2"/>
    <property type="match status" value="1"/>
</dbReference>
<feature type="binding site" evidence="2">
    <location>
        <position position="193"/>
    </location>
    <ligand>
        <name>substrate</name>
    </ligand>
</feature>
<feature type="binding site" evidence="2">
    <location>
        <position position="38"/>
    </location>
    <ligand>
        <name>substrate</name>
    </ligand>
</feature>
<organism evidence="3 4">
    <name type="scientific">Candidatus Wallbacteria bacterium HGW-Wallbacteria-1</name>
    <dbReference type="NCBI Taxonomy" id="2013854"/>
    <lineage>
        <taxon>Bacteria</taxon>
        <taxon>Candidatus Walliibacteriota</taxon>
    </lineage>
</organism>
<name>A0A2N1PQB9_9BACT</name>
<feature type="active site" evidence="2">
    <location>
        <position position="25"/>
    </location>
</feature>
<dbReference type="SUPFAM" id="SSF64005">
    <property type="entry name" value="Undecaprenyl diphosphate synthase"/>
    <property type="match status" value="1"/>
</dbReference>
<evidence type="ECO:0000313" key="4">
    <source>
        <dbReference type="Proteomes" id="UP000233256"/>
    </source>
</evidence>
<dbReference type="HAMAP" id="MF_01139">
    <property type="entry name" value="ISPT"/>
    <property type="match status" value="1"/>
</dbReference>
<feature type="binding site" evidence="2">
    <location>
        <begin position="70"/>
        <end position="72"/>
    </location>
    <ligand>
        <name>substrate</name>
    </ligand>
</feature>
<dbReference type="NCBIfam" id="NF011405">
    <property type="entry name" value="PRK14830.1"/>
    <property type="match status" value="1"/>
</dbReference>
<feature type="active site" description="Proton acceptor" evidence="2">
    <location>
        <position position="73"/>
    </location>
</feature>
<feature type="binding site" evidence="2">
    <location>
        <position position="42"/>
    </location>
    <ligand>
        <name>substrate</name>
    </ligand>
</feature>
<dbReference type="InterPro" id="IPR036424">
    <property type="entry name" value="UPP_synth-like_sf"/>
</dbReference>
<keyword evidence="2" id="KW-0479">Metal-binding</keyword>
<comment type="similarity">
    <text evidence="2">Belongs to the UPP synthase family.</text>
</comment>
<dbReference type="GO" id="GO:0005829">
    <property type="term" value="C:cytosol"/>
    <property type="evidence" value="ECO:0007669"/>
    <property type="project" value="TreeGrafter"/>
</dbReference>
<dbReference type="GO" id="GO:0000287">
    <property type="term" value="F:magnesium ion binding"/>
    <property type="evidence" value="ECO:0007669"/>
    <property type="project" value="UniProtKB-UniRule"/>
</dbReference>
<dbReference type="Gene3D" id="3.40.1180.10">
    <property type="entry name" value="Decaprenyl diphosphate synthase-like"/>
    <property type="match status" value="1"/>
</dbReference>
<dbReference type="Proteomes" id="UP000233256">
    <property type="component" value="Unassembled WGS sequence"/>
</dbReference>
<gene>
    <name evidence="3" type="ORF">CVV64_09190</name>
</gene>
<dbReference type="PANTHER" id="PTHR10291">
    <property type="entry name" value="DEHYDRODOLICHYL DIPHOSPHATE SYNTHASE FAMILY MEMBER"/>
    <property type="match status" value="1"/>
</dbReference>
<accession>A0A2N1PQB9</accession>
<comment type="cofactor">
    <cofactor evidence="2">
        <name>Mg(2+)</name>
        <dbReference type="ChEBI" id="CHEBI:18420"/>
    </cofactor>
    <text evidence="2">Binds 2 magnesium ions per subunit.</text>
</comment>
<feature type="binding site" evidence="2">
    <location>
        <begin position="26"/>
        <end position="29"/>
    </location>
    <ligand>
        <name>substrate</name>
    </ligand>
</feature>
<dbReference type="AlphaFoldDB" id="A0A2N1PQB9"/>